<gene>
    <name evidence="1" type="ORF">C8P63_10447</name>
</gene>
<dbReference type="AlphaFoldDB" id="A0A2T6C4J2"/>
<dbReference type="Proteomes" id="UP000244240">
    <property type="component" value="Unassembled WGS sequence"/>
</dbReference>
<reference evidence="1 2" key="1">
    <citation type="submission" date="2018-04" db="EMBL/GenBank/DDBJ databases">
        <title>Genomic Encyclopedia of Archaeal and Bacterial Type Strains, Phase II (KMG-II): from individual species to whole genera.</title>
        <authorList>
            <person name="Goeker M."/>
        </authorList>
    </citation>
    <scope>NUCLEOTIDE SEQUENCE [LARGE SCALE GENOMIC DNA]</scope>
    <source>
        <strain evidence="1 2">DSM 45787</strain>
    </source>
</reference>
<sequence length="111" mass="12677">MAISPLCREFARIFGGQAQVINGVCTATKVRNNIRVRIMGRRSRSLTLFFFPLRADSFQYFTASRVFRDRDAAHAASQRAVLMWGFPWIVRVLFLPALSWLPGDTPAQEEK</sequence>
<evidence type="ECO:0000313" key="1">
    <source>
        <dbReference type="EMBL" id="PTX63203.1"/>
    </source>
</evidence>
<comment type="caution">
    <text evidence="1">The sequence shown here is derived from an EMBL/GenBank/DDBJ whole genome shotgun (WGS) entry which is preliminary data.</text>
</comment>
<dbReference type="EMBL" id="QBKR01000004">
    <property type="protein sequence ID" value="PTX63203.1"/>
    <property type="molecule type" value="Genomic_DNA"/>
</dbReference>
<evidence type="ECO:0000313" key="2">
    <source>
        <dbReference type="Proteomes" id="UP000244240"/>
    </source>
</evidence>
<protein>
    <submittedName>
        <fullName evidence="1">Uncharacterized protein</fullName>
    </submittedName>
</protein>
<keyword evidence="2" id="KW-1185">Reference proteome</keyword>
<accession>A0A2T6C4J2</accession>
<organism evidence="1 2">
    <name type="scientific">Melghirimyces profundicolus</name>
    <dbReference type="NCBI Taxonomy" id="1242148"/>
    <lineage>
        <taxon>Bacteria</taxon>
        <taxon>Bacillati</taxon>
        <taxon>Bacillota</taxon>
        <taxon>Bacilli</taxon>
        <taxon>Bacillales</taxon>
        <taxon>Thermoactinomycetaceae</taxon>
        <taxon>Melghirimyces</taxon>
    </lineage>
</organism>
<proteinExistence type="predicted"/>
<name>A0A2T6C4J2_9BACL</name>